<evidence type="ECO:0008006" key="3">
    <source>
        <dbReference type="Google" id="ProtNLM"/>
    </source>
</evidence>
<name>A0A224YZH1_9ACAR</name>
<accession>A0A224YZH1</accession>
<dbReference type="AlphaFoldDB" id="A0A224YZH1"/>
<proteinExistence type="predicted"/>
<dbReference type="EMBL" id="GFPF01008895">
    <property type="protein sequence ID" value="MAA20041.1"/>
    <property type="molecule type" value="Transcribed_RNA"/>
</dbReference>
<feature type="chain" id="PRO_5012036339" description="Lipocalin" evidence="1">
    <location>
        <begin position="19"/>
        <end position="84"/>
    </location>
</feature>
<protein>
    <recommendedName>
        <fullName evidence="3">Lipocalin</fullName>
    </recommendedName>
</protein>
<keyword evidence="1" id="KW-0732">Signal</keyword>
<evidence type="ECO:0000256" key="1">
    <source>
        <dbReference type="SAM" id="SignalP"/>
    </source>
</evidence>
<reference evidence="2" key="1">
    <citation type="journal article" date="2017" name="Parasit. Vectors">
        <title>Sialotranscriptomics of Rhipicephalus zambeziensis reveals intricate expression profiles of secretory proteins and suggests tight temporal transcriptional regulation during blood-feeding.</title>
        <authorList>
            <person name="de Castro M.H."/>
            <person name="de Klerk D."/>
            <person name="Pienaar R."/>
            <person name="Rees D.J.G."/>
            <person name="Mans B.J."/>
        </authorList>
    </citation>
    <scope>NUCLEOTIDE SEQUENCE</scope>
    <source>
        <tissue evidence="2">Salivary glands</tissue>
    </source>
</reference>
<sequence>MVLVLLQMVTSGLLKTEGSLPRPDTGRGGCARDLEGFLLAESQQCSTYTTDPRTGLSFKTLLHCDNGTQLHTVGKWQHYAMLRW</sequence>
<evidence type="ECO:0000313" key="2">
    <source>
        <dbReference type="EMBL" id="MAA20041.1"/>
    </source>
</evidence>
<organism evidence="2">
    <name type="scientific">Rhipicephalus zambeziensis</name>
    <dbReference type="NCBI Taxonomy" id="60191"/>
    <lineage>
        <taxon>Eukaryota</taxon>
        <taxon>Metazoa</taxon>
        <taxon>Ecdysozoa</taxon>
        <taxon>Arthropoda</taxon>
        <taxon>Chelicerata</taxon>
        <taxon>Arachnida</taxon>
        <taxon>Acari</taxon>
        <taxon>Parasitiformes</taxon>
        <taxon>Ixodida</taxon>
        <taxon>Ixodoidea</taxon>
        <taxon>Ixodidae</taxon>
        <taxon>Rhipicephalinae</taxon>
        <taxon>Rhipicephalus</taxon>
        <taxon>Rhipicephalus</taxon>
    </lineage>
</organism>
<feature type="signal peptide" evidence="1">
    <location>
        <begin position="1"/>
        <end position="18"/>
    </location>
</feature>